<evidence type="ECO:0000259" key="1">
    <source>
        <dbReference type="Pfam" id="PF00534"/>
    </source>
</evidence>
<dbReference type="GO" id="GO:0016757">
    <property type="term" value="F:glycosyltransferase activity"/>
    <property type="evidence" value="ECO:0007669"/>
    <property type="project" value="UniProtKB-KW"/>
</dbReference>
<evidence type="ECO:0000259" key="2">
    <source>
        <dbReference type="Pfam" id="PF13579"/>
    </source>
</evidence>
<protein>
    <submittedName>
        <fullName evidence="3">Glycosyltransferase family 4 protein</fullName>
        <ecNumber evidence="3">2.4.-.-</ecNumber>
    </submittedName>
</protein>
<dbReference type="InterPro" id="IPR028098">
    <property type="entry name" value="Glyco_trans_4-like_N"/>
</dbReference>
<evidence type="ECO:0000313" key="4">
    <source>
        <dbReference type="Proteomes" id="UP001225316"/>
    </source>
</evidence>
<keyword evidence="3" id="KW-0328">Glycosyltransferase</keyword>
<comment type="caution">
    <text evidence="3">The sequence shown here is derived from an EMBL/GenBank/DDBJ whole genome shotgun (WGS) entry which is preliminary data.</text>
</comment>
<dbReference type="Proteomes" id="UP001225316">
    <property type="component" value="Unassembled WGS sequence"/>
</dbReference>
<feature type="domain" description="Glycosyltransferase subfamily 4-like N-terminal" evidence="2">
    <location>
        <begin position="17"/>
        <end position="152"/>
    </location>
</feature>
<reference evidence="3 4" key="1">
    <citation type="submission" date="2023-04" db="EMBL/GenBank/DDBJ databases">
        <title>A novel bacteria isolated from coastal sediment.</title>
        <authorList>
            <person name="Liu X.-J."/>
            <person name="Du Z.-J."/>
        </authorList>
    </citation>
    <scope>NUCLEOTIDE SEQUENCE [LARGE SCALE GENOMIC DNA]</scope>
    <source>
        <strain evidence="3 4">SDUM461003</strain>
    </source>
</reference>
<organism evidence="3 4">
    <name type="scientific">Thalassobacterium maritimum</name>
    <dbReference type="NCBI Taxonomy" id="3041265"/>
    <lineage>
        <taxon>Bacteria</taxon>
        <taxon>Pseudomonadati</taxon>
        <taxon>Verrucomicrobiota</taxon>
        <taxon>Opitutia</taxon>
        <taxon>Puniceicoccales</taxon>
        <taxon>Coraliomargaritaceae</taxon>
        <taxon>Thalassobacterium</taxon>
    </lineage>
</organism>
<keyword evidence="4" id="KW-1185">Reference proteome</keyword>
<feature type="domain" description="Glycosyl transferase family 1" evidence="1">
    <location>
        <begin position="230"/>
        <end position="389"/>
    </location>
</feature>
<gene>
    <name evidence="3" type="ORF">QEH52_01290</name>
</gene>
<dbReference type="InterPro" id="IPR001296">
    <property type="entry name" value="Glyco_trans_1"/>
</dbReference>
<proteinExistence type="predicted"/>
<accession>A0ABU1APP5</accession>
<dbReference type="Pfam" id="PF13579">
    <property type="entry name" value="Glyco_trans_4_4"/>
    <property type="match status" value="1"/>
</dbReference>
<dbReference type="EC" id="2.4.-.-" evidence="3"/>
<sequence>MRILVLTSVYPPLGYSGHDERCRQTVGALVRQGHQMQVLTSNYRLPPMGVPGEKGVFRELRLYPNAFEDSKLGTSYAATYAHERVNAEALDYRVRRFEPDVVYIWNMRELSKSLLFRLQKKGVRIVYDLHMDWLLPESFNRDPWYRWWRANPSLQSKLYRGFMHCIGKARRALGMMPIGEAHELNLEGSYVASCWLRDQLTDAGMTQVESLPVIYPGTDVRILKPKERYVRRRRFMWAGRLTEAKGADIAVAAVGLLKQRGVYVSLDLFALGEPSERKAKRKRIETAGLIDQVTMRGIRPGELFEHYEFYDALLYTSRYGEAFSMTVLEAMLSKLPCLVADVGGNSEILEHAHDALMFEAGSAQALADRMLEFVNRQDMGAELAENSIERLQAERSIDTFCEKITPLLSEHS</sequence>
<dbReference type="PANTHER" id="PTHR12526">
    <property type="entry name" value="GLYCOSYLTRANSFERASE"/>
    <property type="match status" value="1"/>
</dbReference>
<keyword evidence="3" id="KW-0808">Transferase</keyword>
<dbReference type="Gene3D" id="3.40.50.2000">
    <property type="entry name" value="Glycogen Phosphorylase B"/>
    <property type="match status" value="2"/>
</dbReference>
<name>A0ABU1APP5_9BACT</name>
<evidence type="ECO:0000313" key="3">
    <source>
        <dbReference type="EMBL" id="MDQ8206125.1"/>
    </source>
</evidence>
<dbReference type="EMBL" id="JARXHW010000002">
    <property type="protein sequence ID" value="MDQ8206125.1"/>
    <property type="molecule type" value="Genomic_DNA"/>
</dbReference>
<dbReference type="CDD" id="cd03801">
    <property type="entry name" value="GT4_PimA-like"/>
    <property type="match status" value="1"/>
</dbReference>
<dbReference type="SUPFAM" id="SSF53756">
    <property type="entry name" value="UDP-Glycosyltransferase/glycogen phosphorylase"/>
    <property type="match status" value="1"/>
</dbReference>
<dbReference type="Pfam" id="PF00534">
    <property type="entry name" value="Glycos_transf_1"/>
    <property type="match status" value="1"/>
</dbReference>
<dbReference type="RefSeq" id="WP_308948118.1">
    <property type="nucleotide sequence ID" value="NZ_JARXHW010000002.1"/>
</dbReference>